<dbReference type="EMBL" id="AM408590">
    <property type="protein sequence ID" value="CAL71172.1"/>
    <property type="molecule type" value="Genomic_DNA"/>
</dbReference>
<dbReference type="Gene3D" id="3.40.50.1820">
    <property type="entry name" value="alpha/beta hydrolase"/>
    <property type="match status" value="1"/>
</dbReference>
<dbReference type="GO" id="GO:0033961">
    <property type="term" value="F:cis-stilbene-oxide hydrolase activity"/>
    <property type="evidence" value="ECO:0007669"/>
    <property type="project" value="UniProtKB-EC"/>
</dbReference>
<evidence type="ECO:0000313" key="3">
    <source>
        <dbReference type="EMBL" id="CAL71172.1"/>
    </source>
</evidence>
<dbReference type="AlphaFoldDB" id="A0A0H3M9L2"/>
<dbReference type="PANTHER" id="PTHR43329">
    <property type="entry name" value="EPOXIDE HYDROLASE"/>
    <property type="match status" value="1"/>
</dbReference>
<evidence type="ECO:0000256" key="1">
    <source>
        <dbReference type="ARBA" id="ARBA00022801"/>
    </source>
</evidence>
<dbReference type="HOGENOM" id="CLU_020336_7_3_11"/>
<gene>
    <name evidence="3" type="primary">ephC</name>
    <name evidence="3" type="ordered locus">BCG_1185</name>
</gene>
<dbReference type="InterPro" id="IPR000639">
    <property type="entry name" value="Epox_hydrolase-like"/>
</dbReference>
<dbReference type="InterPro" id="IPR029058">
    <property type="entry name" value="AB_hydrolase_fold"/>
</dbReference>
<evidence type="ECO:0000259" key="2">
    <source>
        <dbReference type="Pfam" id="PF00561"/>
    </source>
</evidence>
<evidence type="ECO:0000313" key="4">
    <source>
        <dbReference type="Proteomes" id="UP000001472"/>
    </source>
</evidence>
<protein>
    <submittedName>
        <fullName evidence="3">Probable epoxide hydrolase ephC</fullName>
        <ecNumber evidence="3">3.3.2.9</ecNumber>
    </submittedName>
</protein>
<organism evidence="3 4">
    <name type="scientific">Mycobacterium bovis (strain BCG / Pasteur 1173P2)</name>
    <dbReference type="NCBI Taxonomy" id="410289"/>
    <lineage>
        <taxon>Bacteria</taxon>
        <taxon>Bacillati</taxon>
        <taxon>Actinomycetota</taxon>
        <taxon>Actinomycetes</taxon>
        <taxon>Mycobacteriales</taxon>
        <taxon>Mycobacteriaceae</taxon>
        <taxon>Mycobacterium</taxon>
        <taxon>Mycobacterium tuberculosis complex</taxon>
    </lineage>
</organism>
<reference evidence="3 4" key="1">
    <citation type="journal article" date="2007" name="Proc. Natl. Acad. Sci. U.S.A.">
        <title>Genome plasticity of BCG and impact on vaccine efficacy.</title>
        <authorList>
            <person name="Brosch R."/>
            <person name="Gordon S.V."/>
            <person name="Garnier T."/>
            <person name="Eiglmeier K."/>
            <person name="Frigui W."/>
            <person name="Valenti P."/>
            <person name="Dos Santos S."/>
            <person name="Duthoy S."/>
            <person name="Lacroix C."/>
            <person name="Garcia-Pelayo C."/>
            <person name="Inwald J.K."/>
            <person name="Golby P."/>
            <person name="Garcia J.N."/>
            <person name="Hewinson R.G."/>
            <person name="Behr M.A."/>
            <person name="Quail M.A."/>
            <person name="Churcher C."/>
            <person name="Barrell B.G."/>
            <person name="Parkhill J."/>
            <person name="Cole S.T."/>
        </authorList>
    </citation>
    <scope>NUCLEOTIDE SEQUENCE [LARGE SCALE GENOMIC DNA]</scope>
    <source>
        <strain evidence="4">BCG / Pasteur 1173P2</strain>
    </source>
</reference>
<name>A0A0H3M9L2_MYCBP</name>
<feature type="domain" description="AB hydrolase-1" evidence="2">
    <location>
        <begin position="45"/>
        <end position="301"/>
    </location>
</feature>
<dbReference type="FunFam" id="3.40.50.1820:FF:000422">
    <property type="entry name" value="Probable epoxide hydrolase ephC"/>
    <property type="match status" value="1"/>
</dbReference>
<proteinExistence type="predicted"/>
<sequence>MRAGRGERESTWRTTMAEPHWIDVKGPNGDLKALTWGPAGAPVALCLHGFPDTAYGWRKVAPRLAESGWHVVAPFMRGYAPSSIPADGSYHVGALMHDALRVRSAAGGTERDVIIGHDWGAIAATGLAAMPDSPFAKAVIMSVPPSAAFRPLGRVPERGRLLRELPHQLLRSWYILYFQLPWLPERSASWVVPLLWRRWSPGYHAEEDLRHVDAAIGTPEGRRAALGPYRATMRNTRAPADYADLNRLWTEAPKLPVLYLHGHDDGCATSAFTHWTARVLPAGSEVAVVEHAGHFLQLEQPDKIAELIVAFIGSPG</sequence>
<dbReference type="Pfam" id="PF00561">
    <property type="entry name" value="Abhydrolase_1"/>
    <property type="match status" value="1"/>
</dbReference>
<dbReference type="EC" id="3.3.2.9" evidence="3"/>
<dbReference type="Proteomes" id="UP000001472">
    <property type="component" value="Chromosome"/>
</dbReference>
<dbReference type="KEGG" id="mbb:BCG_1185"/>
<dbReference type="SMR" id="A0A0H3M9L2"/>
<dbReference type="PRINTS" id="PR00412">
    <property type="entry name" value="EPOXHYDRLASE"/>
</dbReference>
<accession>A0A0H3M9L2</accession>
<dbReference type="SUPFAM" id="SSF53474">
    <property type="entry name" value="alpha/beta-Hydrolases"/>
    <property type="match status" value="1"/>
</dbReference>
<dbReference type="InterPro" id="IPR000073">
    <property type="entry name" value="AB_hydrolase_1"/>
</dbReference>
<keyword evidence="1 3" id="KW-0378">Hydrolase</keyword>